<comment type="caution">
    <text evidence="2">The sequence shown here is derived from an EMBL/GenBank/DDBJ whole genome shotgun (WGS) entry which is preliminary data.</text>
</comment>
<dbReference type="AlphaFoldDB" id="A0A9P6NA70"/>
<evidence type="ECO:0000313" key="2">
    <source>
        <dbReference type="EMBL" id="KAG0141852.1"/>
    </source>
</evidence>
<dbReference type="Proteomes" id="UP000886653">
    <property type="component" value="Unassembled WGS sequence"/>
</dbReference>
<gene>
    <name evidence="2" type="ORF">CROQUDRAFT_98278</name>
</gene>
<dbReference type="EMBL" id="MU167369">
    <property type="protein sequence ID" value="KAG0141852.1"/>
    <property type="molecule type" value="Genomic_DNA"/>
</dbReference>
<sequence length="90" mass="10140">MDHDPSESRPSSPLTFSSPTDINITSSPPISVHSTDTDQISNTTNSTIRDLIDDTQSTNTHRFLNMSQSVDIQTTPRYQLYHWGTFMHGE</sequence>
<feature type="compositionally biased region" description="Polar residues" evidence="1">
    <location>
        <begin position="8"/>
        <end position="49"/>
    </location>
</feature>
<evidence type="ECO:0000313" key="3">
    <source>
        <dbReference type="Proteomes" id="UP000886653"/>
    </source>
</evidence>
<organism evidence="2 3">
    <name type="scientific">Cronartium quercuum f. sp. fusiforme G11</name>
    <dbReference type="NCBI Taxonomy" id="708437"/>
    <lineage>
        <taxon>Eukaryota</taxon>
        <taxon>Fungi</taxon>
        <taxon>Dikarya</taxon>
        <taxon>Basidiomycota</taxon>
        <taxon>Pucciniomycotina</taxon>
        <taxon>Pucciniomycetes</taxon>
        <taxon>Pucciniales</taxon>
        <taxon>Coleosporiaceae</taxon>
        <taxon>Cronartium</taxon>
    </lineage>
</organism>
<keyword evidence="3" id="KW-1185">Reference proteome</keyword>
<name>A0A9P6NA70_9BASI</name>
<reference evidence="2" key="1">
    <citation type="submission" date="2013-11" db="EMBL/GenBank/DDBJ databases">
        <title>Genome sequence of the fusiform rust pathogen reveals effectors for host alternation and coevolution with pine.</title>
        <authorList>
            <consortium name="DOE Joint Genome Institute"/>
            <person name="Smith K."/>
            <person name="Pendleton A."/>
            <person name="Kubisiak T."/>
            <person name="Anderson C."/>
            <person name="Salamov A."/>
            <person name="Aerts A."/>
            <person name="Riley R."/>
            <person name="Clum A."/>
            <person name="Lindquist E."/>
            <person name="Ence D."/>
            <person name="Campbell M."/>
            <person name="Kronenberg Z."/>
            <person name="Feau N."/>
            <person name="Dhillon B."/>
            <person name="Hamelin R."/>
            <person name="Burleigh J."/>
            <person name="Smith J."/>
            <person name="Yandell M."/>
            <person name="Nelson C."/>
            <person name="Grigoriev I."/>
            <person name="Davis J."/>
        </authorList>
    </citation>
    <scope>NUCLEOTIDE SEQUENCE</scope>
    <source>
        <strain evidence="2">G11</strain>
    </source>
</reference>
<proteinExistence type="predicted"/>
<evidence type="ECO:0000256" key="1">
    <source>
        <dbReference type="SAM" id="MobiDB-lite"/>
    </source>
</evidence>
<accession>A0A9P6NA70</accession>
<feature type="region of interest" description="Disordered" evidence="1">
    <location>
        <begin position="1"/>
        <end position="49"/>
    </location>
</feature>
<protein>
    <submittedName>
        <fullName evidence="2">Uncharacterized protein</fullName>
    </submittedName>
</protein>